<name>A0A3S1B6E1_ELYCH</name>
<feature type="compositionally biased region" description="Low complexity" evidence="1">
    <location>
        <begin position="365"/>
        <end position="383"/>
    </location>
</feature>
<protein>
    <submittedName>
        <fullName evidence="2">Uncharacterized protein</fullName>
    </submittedName>
</protein>
<dbReference type="GO" id="GO:0006897">
    <property type="term" value="P:endocytosis"/>
    <property type="evidence" value="ECO:0007669"/>
    <property type="project" value="TreeGrafter"/>
</dbReference>
<dbReference type="AlphaFoldDB" id="A0A3S1B6E1"/>
<feature type="region of interest" description="Disordered" evidence="1">
    <location>
        <begin position="344"/>
        <end position="383"/>
    </location>
</feature>
<keyword evidence="3" id="KW-1185">Reference proteome</keyword>
<dbReference type="Gene3D" id="1.20.1270.60">
    <property type="entry name" value="Arfaptin homology (AH) domain/BAR domain"/>
    <property type="match status" value="1"/>
</dbReference>
<feature type="region of interest" description="Disordered" evidence="1">
    <location>
        <begin position="244"/>
        <end position="332"/>
    </location>
</feature>
<proteinExistence type="predicted"/>
<accession>A0A3S1B6E1</accession>
<dbReference type="OrthoDB" id="5803434at2759"/>
<dbReference type="GO" id="GO:0070941">
    <property type="term" value="P:eisosome assembly"/>
    <property type="evidence" value="ECO:0007669"/>
    <property type="project" value="TreeGrafter"/>
</dbReference>
<feature type="region of interest" description="Disordered" evidence="1">
    <location>
        <begin position="397"/>
        <end position="438"/>
    </location>
</feature>
<dbReference type="Pfam" id="PF13805">
    <property type="entry name" value="Pil1"/>
    <property type="match status" value="1"/>
</dbReference>
<dbReference type="GO" id="GO:0036286">
    <property type="term" value="C:eisosome filament"/>
    <property type="evidence" value="ECO:0007669"/>
    <property type="project" value="TreeGrafter"/>
</dbReference>
<dbReference type="PANTHER" id="PTHR31962">
    <property type="entry name" value="SPHINGOLIPID LONG CHAIN BASE-RESPONSIVE PROTEIN PIL1"/>
    <property type="match status" value="1"/>
</dbReference>
<evidence type="ECO:0000256" key="1">
    <source>
        <dbReference type="SAM" id="MobiDB-lite"/>
    </source>
</evidence>
<dbReference type="EMBL" id="RQTK01000605">
    <property type="protein sequence ID" value="RUS77157.1"/>
    <property type="molecule type" value="Genomic_DNA"/>
</dbReference>
<sequence>MDKAARAVRRSSAKLLGGGHADLHLLLSEVKDMRNTAKAYTNAQNAVAQDLLKWAVHEDNRALQDVVNQLAELNLLWTEVQHEFGEHIKDYRHMFEMVLEGEKQVSHSKNNFVTCEQREMKIRKELKKAFKKASSSEIQLLEGKLCQAERAKDLAQLEVTDRVRENEAVKLIRLKEGLMKLSQAFSDLGRKCVMVFDTQQDIVQQLPDVLDQDLEDMKYTGSGITRFKVQQAKEKVRNYHRSINAINSKMTEPPPPYSLQSYDYEDSPGHQHSSPGSMYPALGSPRRRVSSSLDLPQGAPLGLDPGQASLSAASSGPPAQDTPTAQGYPPLELGLEAVPPTVLPLSFDAPTPRSSVAPPRPPVSPAQAAASTASSPQPPSAAAILKTSKPASFATADLSSAPTTAAVHPESLETPTASHHHHPPPHHQFTCELPPHKMGSGDYEGQFFPKEDNPQGETYLPVSFKGSLPQTLNNVAVSQSLEIVDFNPDWDRNYEEDLSMAVGGANIRGDN</sequence>
<dbReference type="InterPro" id="IPR027267">
    <property type="entry name" value="AH/BAR_dom_sf"/>
</dbReference>
<gene>
    <name evidence="2" type="ORF">EGW08_015080</name>
</gene>
<dbReference type="Proteomes" id="UP000271974">
    <property type="component" value="Unassembled WGS sequence"/>
</dbReference>
<comment type="caution">
    <text evidence="2">The sequence shown here is derived from an EMBL/GenBank/DDBJ whole genome shotgun (WGS) entry which is preliminary data.</text>
</comment>
<evidence type="ECO:0000313" key="2">
    <source>
        <dbReference type="EMBL" id="RUS77157.1"/>
    </source>
</evidence>
<evidence type="ECO:0000313" key="3">
    <source>
        <dbReference type="Proteomes" id="UP000271974"/>
    </source>
</evidence>
<feature type="compositionally biased region" description="Low complexity" evidence="1">
    <location>
        <begin position="305"/>
        <end position="319"/>
    </location>
</feature>
<organism evidence="2 3">
    <name type="scientific">Elysia chlorotica</name>
    <name type="common">Eastern emerald elysia</name>
    <name type="synonym">Sea slug</name>
    <dbReference type="NCBI Taxonomy" id="188477"/>
    <lineage>
        <taxon>Eukaryota</taxon>
        <taxon>Metazoa</taxon>
        <taxon>Spiralia</taxon>
        <taxon>Lophotrochozoa</taxon>
        <taxon>Mollusca</taxon>
        <taxon>Gastropoda</taxon>
        <taxon>Heterobranchia</taxon>
        <taxon>Euthyneura</taxon>
        <taxon>Panpulmonata</taxon>
        <taxon>Sacoglossa</taxon>
        <taxon>Placobranchoidea</taxon>
        <taxon>Plakobranchidae</taxon>
        <taxon>Elysia</taxon>
    </lineage>
</organism>
<dbReference type="STRING" id="188477.A0A3S1B6E1"/>
<dbReference type="GO" id="GO:0005886">
    <property type="term" value="C:plasma membrane"/>
    <property type="evidence" value="ECO:0007669"/>
    <property type="project" value="TreeGrafter"/>
</dbReference>
<dbReference type="InterPro" id="IPR028245">
    <property type="entry name" value="PIL1/LSP1"/>
</dbReference>
<dbReference type="PANTHER" id="PTHR31962:SF1">
    <property type="entry name" value="SPHINGOLIPID LONG CHAIN BASE-RESPONSIVE PROTEIN PIL1"/>
    <property type="match status" value="1"/>
</dbReference>
<reference evidence="2 3" key="1">
    <citation type="submission" date="2019-01" db="EMBL/GenBank/DDBJ databases">
        <title>A draft genome assembly of the solar-powered sea slug Elysia chlorotica.</title>
        <authorList>
            <person name="Cai H."/>
            <person name="Li Q."/>
            <person name="Fang X."/>
            <person name="Li J."/>
            <person name="Curtis N.E."/>
            <person name="Altenburger A."/>
            <person name="Shibata T."/>
            <person name="Feng M."/>
            <person name="Maeda T."/>
            <person name="Schwartz J.A."/>
            <person name="Shigenobu S."/>
            <person name="Lundholm N."/>
            <person name="Nishiyama T."/>
            <person name="Yang H."/>
            <person name="Hasebe M."/>
            <person name="Li S."/>
            <person name="Pierce S.K."/>
            <person name="Wang J."/>
        </authorList>
    </citation>
    <scope>NUCLEOTIDE SEQUENCE [LARGE SCALE GENOMIC DNA]</scope>
    <source>
        <strain evidence="2">EC2010</strain>
        <tissue evidence="2">Whole organism of an adult</tissue>
    </source>
</reference>